<dbReference type="Proteomes" id="UP001159363">
    <property type="component" value="Chromosome 1"/>
</dbReference>
<evidence type="ECO:0000313" key="1">
    <source>
        <dbReference type="EMBL" id="KAJ8895765.1"/>
    </source>
</evidence>
<protein>
    <recommendedName>
        <fullName evidence="3">Nesprin-1</fullName>
    </recommendedName>
</protein>
<evidence type="ECO:0008006" key="3">
    <source>
        <dbReference type="Google" id="ProtNLM"/>
    </source>
</evidence>
<comment type="caution">
    <text evidence="1">The sequence shown here is derived from an EMBL/GenBank/DDBJ whole genome shotgun (WGS) entry which is preliminary data.</text>
</comment>
<dbReference type="Gene3D" id="1.20.58.60">
    <property type="match status" value="1"/>
</dbReference>
<sequence length="117" mass="13818">MYYQNQQSELDLLAERATDITRQANPASRQEIERQCGEVTQEWADLVSGLEQRRETLTKLAQHWEEFESKWQSFESLMSGYEEKARHIDMTVRSKKQVAEVKQTLQVLYTLTQNMAF</sequence>
<accession>A0ABQ9IHW7</accession>
<dbReference type="SUPFAM" id="SSF46966">
    <property type="entry name" value="Spectrin repeat"/>
    <property type="match status" value="1"/>
</dbReference>
<dbReference type="EMBL" id="JARBHB010000001">
    <property type="protein sequence ID" value="KAJ8895765.1"/>
    <property type="molecule type" value="Genomic_DNA"/>
</dbReference>
<proteinExistence type="predicted"/>
<evidence type="ECO:0000313" key="2">
    <source>
        <dbReference type="Proteomes" id="UP001159363"/>
    </source>
</evidence>
<gene>
    <name evidence="1" type="ORF">PR048_001103</name>
</gene>
<name>A0ABQ9IHW7_9NEOP</name>
<keyword evidence="2" id="KW-1185">Reference proteome</keyword>
<reference evidence="1 2" key="1">
    <citation type="submission" date="2023-02" db="EMBL/GenBank/DDBJ databases">
        <title>LHISI_Scaffold_Assembly.</title>
        <authorList>
            <person name="Stuart O.P."/>
            <person name="Cleave R."/>
            <person name="Magrath M.J.L."/>
            <person name="Mikheyev A.S."/>
        </authorList>
    </citation>
    <scope>NUCLEOTIDE SEQUENCE [LARGE SCALE GENOMIC DNA]</scope>
    <source>
        <strain evidence="1">Daus_M_001</strain>
        <tissue evidence="1">Leg muscle</tissue>
    </source>
</reference>
<organism evidence="1 2">
    <name type="scientific">Dryococelus australis</name>
    <dbReference type="NCBI Taxonomy" id="614101"/>
    <lineage>
        <taxon>Eukaryota</taxon>
        <taxon>Metazoa</taxon>
        <taxon>Ecdysozoa</taxon>
        <taxon>Arthropoda</taxon>
        <taxon>Hexapoda</taxon>
        <taxon>Insecta</taxon>
        <taxon>Pterygota</taxon>
        <taxon>Neoptera</taxon>
        <taxon>Polyneoptera</taxon>
        <taxon>Phasmatodea</taxon>
        <taxon>Verophasmatodea</taxon>
        <taxon>Anareolatae</taxon>
        <taxon>Phasmatidae</taxon>
        <taxon>Eurycanthinae</taxon>
        <taxon>Dryococelus</taxon>
    </lineage>
</organism>